<evidence type="ECO:0000313" key="4">
    <source>
        <dbReference type="Proteomes" id="UP000539111"/>
    </source>
</evidence>
<comment type="caution">
    <text evidence="3">The sequence shown here is derived from an EMBL/GenBank/DDBJ whole genome shotgun (WGS) entry which is preliminary data.</text>
</comment>
<feature type="transmembrane region" description="Helical" evidence="1">
    <location>
        <begin position="110"/>
        <end position="127"/>
    </location>
</feature>
<dbReference type="InterPro" id="IPR009936">
    <property type="entry name" value="DUF1468"/>
</dbReference>
<dbReference type="Pfam" id="PF07331">
    <property type="entry name" value="TctB"/>
    <property type="match status" value="1"/>
</dbReference>
<keyword evidence="1" id="KW-0812">Transmembrane</keyword>
<protein>
    <recommendedName>
        <fullName evidence="2">DUF1468 domain-containing protein</fullName>
    </recommendedName>
</protein>
<evidence type="ECO:0000313" key="3">
    <source>
        <dbReference type="EMBL" id="NYI66855.1"/>
    </source>
</evidence>
<dbReference type="Proteomes" id="UP000539111">
    <property type="component" value="Unassembled WGS sequence"/>
</dbReference>
<evidence type="ECO:0000259" key="2">
    <source>
        <dbReference type="Pfam" id="PF07331"/>
    </source>
</evidence>
<feature type="transmembrane region" description="Helical" evidence="1">
    <location>
        <begin position="7"/>
        <end position="26"/>
    </location>
</feature>
<evidence type="ECO:0000256" key="1">
    <source>
        <dbReference type="SAM" id="Phobius"/>
    </source>
</evidence>
<organism evidence="3 4">
    <name type="scientific">Spelaeicoccus albus</name>
    <dbReference type="NCBI Taxonomy" id="1280376"/>
    <lineage>
        <taxon>Bacteria</taxon>
        <taxon>Bacillati</taxon>
        <taxon>Actinomycetota</taxon>
        <taxon>Actinomycetes</taxon>
        <taxon>Micrococcales</taxon>
        <taxon>Brevibacteriaceae</taxon>
        <taxon>Spelaeicoccus</taxon>
    </lineage>
</organism>
<feature type="transmembrane region" description="Helical" evidence="1">
    <location>
        <begin position="139"/>
        <end position="164"/>
    </location>
</feature>
<dbReference type="AlphaFoldDB" id="A0A7Z0AB32"/>
<dbReference type="RefSeq" id="WP_179426478.1">
    <property type="nucleotide sequence ID" value="NZ_JACBZP010000001.1"/>
</dbReference>
<keyword evidence="1" id="KW-1133">Transmembrane helix</keyword>
<keyword evidence="1" id="KW-0472">Membrane</keyword>
<gene>
    <name evidence="3" type="ORF">BJY26_001161</name>
</gene>
<feature type="transmembrane region" description="Helical" evidence="1">
    <location>
        <begin position="88"/>
        <end position="104"/>
    </location>
</feature>
<accession>A0A7Z0AB32</accession>
<name>A0A7Z0AB32_9MICO</name>
<feature type="transmembrane region" description="Helical" evidence="1">
    <location>
        <begin position="46"/>
        <end position="67"/>
    </location>
</feature>
<keyword evidence="4" id="KW-1185">Reference proteome</keyword>
<sequence>MENKRQALGGLIACGLLAVVTVGYLVMALGLPSGPENSTDLGAGTYPVWVGILLAALTLTMAVQSILQLKRAAPGRVATKRQSSDGRRTLVTLVGSVLLTAAYVAAFEPVGFIIATTLYLAVFAMIFRGRKPAGARDFLMPLVFGIVTSFALNALFVYLLGVLLPLGLFGF</sequence>
<proteinExistence type="predicted"/>
<feature type="domain" description="DUF1468" evidence="2">
    <location>
        <begin position="14"/>
        <end position="165"/>
    </location>
</feature>
<dbReference type="EMBL" id="JACBZP010000001">
    <property type="protein sequence ID" value="NYI66855.1"/>
    <property type="molecule type" value="Genomic_DNA"/>
</dbReference>
<reference evidence="3 4" key="1">
    <citation type="submission" date="2020-07" db="EMBL/GenBank/DDBJ databases">
        <title>Sequencing the genomes of 1000 actinobacteria strains.</title>
        <authorList>
            <person name="Klenk H.-P."/>
        </authorList>
    </citation>
    <scope>NUCLEOTIDE SEQUENCE [LARGE SCALE GENOMIC DNA]</scope>
    <source>
        <strain evidence="3 4">DSM 26341</strain>
    </source>
</reference>